<dbReference type="InterPro" id="IPR011854">
    <property type="entry name" value="HypE"/>
</dbReference>
<dbReference type="PANTHER" id="PTHR30303">
    <property type="entry name" value="HYDROGENASE ISOENZYMES FORMATION PROTEIN HYPE"/>
    <property type="match status" value="1"/>
</dbReference>
<dbReference type="PANTHER" id="PTHR30303:SF0">
    <property type="entry name" value="CARBAMOYL DEHYDRATASE HYPE"/>
    <property type="match status" value="1"/>
</dbReference>
<dbReference type="Gene3D" id="3.90.650.10">
    <property type="entry name" value="PurM-like C-terminal domain"/>
    <property type="match status" value="1"/>
</dbReference>
<dbReference type="InterPro" id="IPR016188">
    <property type="entry name" value="PurM-like_N"/>
</dbReference>
<dbReference type="AlphaFoldDB" id="A0A3R5YY81"/>
<dbReference type="EMBL" id="CP035108">
    <property type="protein sequence ID" value="QAR32373.1"/>
    <property type="molecule type" value="Genomic_DNA"/>
</dbReference>
<evidence type="ECO:0000259" key="2">
    <source>
        <dbReference type="Pfam" id="PF00586"/>
    </source>
</evidence>
<gene>
    <name evidence="4" type="primary">hypE</name>
    <name evidence="4" type="ORF">EP073_02850</name>
</gene>
<evidence type="ECO:0000313" key="5">
    <source>
        <dbReference type="Proteomes" id="UP000287502"/>
    </source>
</evidence>
<name>A0A3R5YY81_9BACT</name>
<dbReference type="NCBIfam" id="TIGR02124">
    <property type="entry name" value="hypE"/>
    <property type="match status" value="1"/>
</dbReference>
<dbReference type="InterPro" id="IPR036676">
    <property type="entry name" value="PurM-like_C_sf"/>
</dbReference>
<dbReference type="RefSeq" id="WP_128465660.1">
    <property type="nucleotide sequence ID" value="NZ_CP035108.1"/>
</dbReference>
<dbReference type="Proteomes" id="UP000287502">
    <property type="component" value="Chromosome"/>
</dbReference>
<feature type="domain" description="PurM-like N-terminal" evidence="2">
    <location>
        <begin position="37"/>
        <end position="147"/>
    </location>
</feature>
<dbReference type="PIRSF" id="PIRSF005644">
    <property type="entry name" value="Hdrgns_mtr_HypE"/>
    <property type="match status" value="1"/>
</dbReference>
<dbReference type="Pfam" id="PF02769">
    <property type="entry name" value="AIRS_C"/>
    <property type="match status" value="1"/>
</dbReference>
<dbReference type="CDD" id="cd02197">
    <property type="entry name" value="HypE"/>
    <property type="match status" value="1"/>
</dbReference>
<evidence type="ECO:0000313" key="4">
    <source>
        <dbReference type="EMBL" id="QAR32373.1"/>
    </source>
</evidence>
<dbReference type="Pfam" id="PF00586">
    <property type="entry name" value="AIRS"/>
    <property type="match status" value="1"/>
</dbReference>
<evidence type="ECO:0000259" key="3">
    <source>
        <dbReference type="Pfam" id="PF02769"/>
    </source>
</evidence>
<evidence type="ECO:0000256" key="1">
    <source>
        <dbReference type="ARBA" id="ARBA00006243"/>
    </source>
</evidence>
<protein>
    <submittedName>
        <fullName evidence="4">Hydrogenase expression/formation protein HypE</fullName>
    </submittedName>
</protein>
<dbReference type="KEGG" id="gtl:EP073_02850"/>
<keyword evidence="5" id="KW-1185">Reference proteome</keyword>
<dbReference type="SUPFAM" id="SSF56042">
    <property type="entry name" value="PurM C-terminal domain-like"/>
    <property type="match status" value="1"/>
</dbReference>
<proteinExistence type="inferred from homology"/>
<dbReference type="SUPFAM" id="SSF55326">
    <property type="entry name" value="PurM N-terminal domain-like"/>
    <property type="match status" value="1"/>
</dbReference>
<dbReference type="InterPro" id="IPR036921">
    <property type="entry name" value="PurM-like_N_sf"/>
</dbReference>
<dbReference type="InterPro" id="IPR010918">
    <property type="entry name" value="PurM-like_C_dom"/>
</dbReference>
<dbReference type="OrthoDB" id="9801934at2"/>
<dbReference type="Gene3D" id="3.30.1330.10">
    <property type="entry name" value="PurM-like, N-terminal domain"/>
    <property type="match status" value="1"/>
</dbReference>
<accession>A0A3R5YY81</accession>
<reference evidence="4 5" key="1">
    <citation type="submission" date="2019-01" db="EMBL/GenBank/DDBJ databases">
        <title>Geovibrio thiophilus DSM 11263, complete genome.</title>
        <authorList>
            <person name="Spring S."/>
            <person name="Bunk B."/>
            <person name="Sproer C."/>
        </authorList>
    </citation>
    <scope>NUCLEOTIDE SEQUENCE [LARGE SCALE GENOMIC DNA]</scope>
    <source>
        <strain evidence="4 5">DSM 11263</strain>
    </source>
</reference>
<dbReference type="GO" id="GO:0051604">
    <property type="term" value="P:protein maturation"/>
    <property type="evidence" value="ECO:0007669"/>
    <property type="project" value="TreeGrafter"/>
</dbReference>
<feature type="domain" description="PurM-like C-terminal" evidence="3">
    <location>
        <begin position="158"/>
        <end position="305"/>
    </location>
</feature>
<sequence length="328" mass="34639">MKKIGLAEGGGGSATNKFIKELFISRLGNDASEKMPDAAHVETDGRTAFTTDGFVVRPEFFPGGNIGKLAVCGTVNDLAVSGAKAEYLSLGVIIPEGYEAERLEKIVDAIAETAKRAGVKIVCGDTKVVEKGAVDGLFINTAGIGRVVNDWTVFENIKDGDAVILTSDMARHGMSVLLARGELGFEGNIESDCAPLNKMLEALHEYDVHFCRDATRGGVAAVLNEIADGAKKGFLIHEADLPLRQDVGNLCEILGFDPLSVANEGLAVILVSASDASHVIEKLKNFEEGRNACVVGFVNGAGRVILETAVGGRRVVDMPAGELLPRIC</sequence>
<comment type="similarity">
    <text evidence="1">Belongs to the HypE family.</text>
</comment>
<organism evidence="4 5">
    <name type="scientific">Geovibrio thiophilus</name>
    <dbReference type="NCBI Taxonomy" id="139438"/>
    <lineage>
        <taxon>Bacteria</taxon>
        <taxon>Pseudomonadati</taxon>
        <taxon>Deferribacterota</taxon>
        <taxon>Deferribacteres</taxon>
        <taxon>Deferribacterales</taxon>
        <taxon>Geovibrionaceae</taxon>
        <taxon>Geovibrio</taxon>
    </lineage>
</organism>